<dbReference type="InterPro" id="IPR013955">
    <property type="entry name" value="Rep_factor-A_C"/>
</dbReference>
<evidence type="ECO:0000256" key="4">
    <source>
        <dbReference type="ARBA" id="ARBA00022833"/>
    </source>
</evidence>
<dbReference type="Gramene" id="KZM84022">
    <property type="protein sequence ID" value="KZM84022"/>
    <property type="gene ID" value="DCAR_028556"/>
</dbReference>
<keyword evidence="2" id="KW-0479">Metal-binding</keyword>
<protein>
    <submittedName>
        <fullName evidence="7">Uncharacterized protein</fullName>
    </submittedName>
</protein>
<evidence type="ECO:0000256" key="2">
    <source>
        <dbReference type="ARBA" id="ARBA00022723"/>
    </source>
</evidence>
<dbReference type="SUPFAM" id="SSF50249">
    <property type="entry name" value="Nucleic acid-binding proteins"/>
    <property type="match status" value="1"/>
</dbReference>
<evidence type="ECO:0000256" key="6">
    <source>
        <dbReference type="SAM" id="MobiDB-lite"/>
    </source>
</evidence>
<dbReference type="EMBL" id="CP093350">
    <property type="protein sequence ID" value="WOH11297.1"/>
    <property type="molecule type" value="Genomic_DNA"/>
</dbReference>
<comment type="similarity">
    <text evidence="1">Belongs to the replication factor A protein 1 family.</text>
</comment>
<evidence type="ECO:0000256" key="1">
    <source>
        <dbReference type="ARBA" id="ARBA00005690"/>
    </source>
</evidence>
<evidence type="ECO:0000313" key="8">
    <source>
        <dbReference type="Proteomes" id="UP000077755"/>
    </source>
</evidence>
<dbReference type="PANTHER" id="PTHR47165">
    <property type="entry name" value="OS03G0429900 PROTEIN"/>
    <property type="match status" value="1"/>
</dbReference>
<dbReference type="Gene3D" id="2.40.50.140">
    <property type="entry name" value="Nucleic acid-binding proteins"/>
    <property type="match status" value="1"/>
</dbReference>
<dbReference type="GO" id="GO:0003677">
    <property type="term" value="F:DNA binding"/>
    <property type="evidence" value="ECO:0007669"/>
    <property type="project" value="UniProtKB-KW"/>
</dbReference>
<gene>
    <name evidence="7" type="ORF">DCAR_0830778</name>
</gene>
<name>A0A175YMF9_DAUCS</name>
<evidence type="ECO:0000256" key="3">
    <source>
        <dbReference type="ARBA" id="ARBA00022771"/>
    </source>
</evidence>
<evidence type="ECO:0000256" key="5">
    <source>
        <dbReference type="ARBA" id="ARBA00023125"/>
    </source>
</evidence>
<dbReference type="Proteomes" id="UP000077755">
    <property type="component" value="Chromosome 8"/>
</dbReference>
<feature type="region of interest" description="Disordered" evidence="6">
    <location>
        <begin position="209"/>
        <end position="241"/>
    </location>
</feature>
<reference evidence="7" key="2">
    <citation type="submission" date="2022-03" db="EMBL/GenBank/DDBJ databases">
        <title>Draft title - Genomic analysis of global carrot germplasm unveils the trajectory of domestication and the origin of high carotenoid orange carrot.</title>
        <authorList>
            <person name="Iorizzo M."/>
            <person name="Ellison S."/>
            <person name="Senalik D."/>
            <person name="Macko-Podgorni A."/>
            <person name="Grzebelus D."/>
            <person name="Bostan H."/>
            <person name="Rolling W."/>
            <person name="Curaba J."/>
            <person name="Simon P."/>
        </authorList>
    </citation>
    <scope>NUCLEOTIDE SEQUENCE</scope>
    <source>
        <tissue evidence="7">Leaf</tissue>
    </source>
</reference>
<dbReference type="GO" id="GO:0008270">
    <property type="term" value="F:zinc ion binding"/>
    <property type="evidence" value="ECO:0007669"/>
    <property type="project" value="UniProtKB-KW"/>
</dbReference>
<proteinExistence type="inferred from homology"/>
<feature type="compositionally biased region" description="Polar residues" evidence="6">
    <location>
        <begin position="216"/>
        <end position="241"/>
    </location>
</feature>
<dbReference type="AlphaFoldDB" id="A0A175YMF9"/>
<accession>A0A175YMF9</accession>
<keyword evidence="4" id="KW-0862">Zinc</keyword>
<reference evidence="7" key="1">
    <citation type="journal article" date="2016" name="Nat. Genet.">
        <title>A high-quality carrot genome assembly provides new insights into carotenoid accumulation and asterid genome evolution.</title>
        <authorList>
            <person name="Iorizzo M."/>
            <person name="Ellison S."/>
            <person name="Senalik D."/>
            <person name="Zeng P."/>
            <person name="Satapoomin P."/>
            <person name="Huang J."/>
            <person name="Bowman M."/>
            <person name="Iovene M."/>
            <person name="Sanseverino W."/>
            <person name="Cavagnaro P."/>
            <person name="Yildiz M."/>
            <person name="Macko-Podgorni A."/>
            <person name="Moranska E."/>
            <person name="Grzebelus E."/>
            <person name="Grzebelus D."/>
            <person name="Ashrafi H."/>
            <person name="Zheng Z."/>
            <person name="Cheng S."/>
            <person name="Spooner D."/>
            <person name="Van Deynze A."/>
            <person name="Simon P."/>
        </authorList>
    </citation>
    <scope>NUCLEOTIDE SEQUENCE</scope>
    <source>
        <tissue evidence="7">Leaf</tissue>
    </source>
</reference>
<dbReference type="InterPro" id="IPR012340">
    <property type="entry name" value="NA-bd_OB-fold"/>
</dbReference>
<dbReference type="InterPro" id="IPR047192">
    <property type="entry name" value="Euk_RPA1_DBD_C"/>
</dbReference>
<keyword evidence="5" id="KW-0238">DNA-binding</keyword>
<dbReference type="OMA" id="IRVMEEP"/>
<keyword evidence="8" id="KW-1185">Reference proteome</keyword>
<keyword evidence="3" id="KW-0863">Zinc-finger</keyword>
<dbReference type="Pfam" id="PF08646">
    <property type="entry name" value="Rep_fac-A_C"/>
    <property type="match status" value="1"/>
</dbReference>
<sequence length="241" mass="26080">MTPTKQPQSCISVAMGKAVELLPPRALEIFVTTEGKNVPHLTIDFILDIKVQSDVRCWCHAKIKEILNGNGWCYTCCLKCARAVHPVEGISYCLACAEPADPVSQRFIIVVSVDDTTGNTSLTLFNKEAEQLAGVPLANILQEDGDMSKIPAAVNNIIRKVCVFQIKVTPHNTSHGCEKFTVIRVMEEPATEASKVGAHTDVEASKLGAHREAEASKTNAHTTTGREVQAAGNLNKSMKIA</sequence>
<dbReference type="PANTHER" id="PTHR47165:SF4">
    <property type="entry name" value="OS03G0429900 PROTEIN"/>
    <property type="match status" value="1"/>
</dbReference>
<evidence type="ECO:0000313" key="7">
    <source>
        <dbReference type="EMBL" id="WOH11297.1"/>
    </source>
</evidence>
<dbReference type="CDD" id="cd04476">
    <property type="entry name" value="RPA1_DBD_C"/>
    <property type="match status" value="1"/>
</dbReference>
<organism evidence="7 8">
    <name type="scientific">Daucus carota subsp. sativus</name>
    <name type="common">Carrot</name>
    <dbReference type="NCBI Taxonomy" id="79200"/>
    <lineage>
        <taxon>Eukaryota</taxon>
        <taxon>Viridiplantae</taxon>
        <taxon>Streptophyta</taxon>
        <taxon>Embryophyta</taxon>
        <taxon>Tracheophyta</taxon>
        <taxon>Spermatophyta</taxon>
        <taxon>Magnoliopsida</taxon>
        <taxon>eudicotyledons</taxon>
        <taxon>Gunneridae</taxon>
        <taxon>Pentapetalae</taxon>
        <taxon>asterids</taxon>
        <taxon>campanulids</taxon>
        <taxon>Apiales</taxon>
        <taxon>Apiaceae</taxon>
        <taxon>Apioideae</taxon>
        <taxon>Scandiceae</taxon>
        <taxon>Daucinae</taxon>
        <taxon>Daucus</taxon>
        <taxon>Daucus sect. Daucus</taxon>
    </lineage>
</organism>